<evidence type="ECO:0000313" key="2">
    <source>
        <dbReference type="EMBL" id="SFX63136.1"/>
    </source>
</evidence>
<dbReference type="Proteomes" id="UP000181909">
    <property type="component" value="Unassembled WGS sequence"/>
</dbReference>
<accession>A0A1K1YMT9</accession>
<feature type="transmembrane region" description="Helical" evidence="1">
    <location>
        <begin position="23"/>
        <end position="44"/>
    </location>
</feature>
<keyword evidence="1" id="KW-0812">Transmembrane</keyword>
<evidence type="ECO:0000313" key="3">
    <source>
        <dbReference type="Proteomes" id="UP000181909"/>
    </source>
</evidence>
<evidence type="ECO:0000256" key="1">
    <source>
        <dbReference type="SAM" id="Phobius"/>
    </source>
</evidence>
<reference evidence="2 3" key="1">
    <citation type="submission" date="2016-11" db="EMBL/GenBank/DDBJ databases">
        <authorList>
            <person name="Jaros S."/>
            <person name="Januszkiewicz K."/>
            <person name="Wedrychowicz H."/>
        </authorList>
    </citation>
    <scope>NUCLEOTIDE SEQUENCE [LARGE SCALE GENOMIC DNA]</scope>
    <source>
        <strain evidence="2 3">OK807</strain>
    </source>
</reference>
<dbReference type="AlphaFoldDB" id="A0A1K1YMT9"/>
<organism evidence="2 3">
    <name type="scientific">Streptomyces atratus</name>
    <dbReference type="NCBI Taxonomy" id="1893"/>
    <lineage>
        <taxon>Bacteria</taxon>
        <taxon>Bacillati</taxon>
        <taxon>Actinomycetota</taxon>
        <taxon>Actinomycetes</taxon>
        <taxon>Kitasatosporales</taxon>
        <taxon>Streptomycetaceae</taxon>
        <taxon>Streptomyces</taxon>
    </lineage>
</organism>
<name>A0A1K1YMT9_STRAR</name>
<feature type="transmembrane region" description="Helical" evidence="1">
    <location>
        <begin position="122"/>
        <end position="142"/>
    </location>
</feature>
<dbReference type="EMBL" id="FPJO01000004">
    <property type="protein sequence ID" value="SFX63136.1"/>
    <property type="molecule type" value="Genomic_DNA"/>
</dbReference>
<dbReference type="RefSeq" id="WP_177328084.1">
    <property type="nucleotide sequence ID" value="NZ_CP109381.1"/>
</dbReference>
<sequence length="436" mass="48812">MRAQPRPHPGSHPRVRRPSLRTWPSRVALVVILLILLMTTLMLARFGREDFVHALTFPGRVTGAVLLAVAFTTLLGAAAVLDHWVRHRFPYSGLVALIGTFAAFLTNAMLLVETWKDGDSSAYPALFGALAAGSAWASFAVWRTSVVVPAPKRLAVAVIVPSVVAVANFGYQNLYQPYQRETRPVITLSMGKAVLSKDRKAFAVPVDLTLQNHGDVGFYVLQTEVHAMGQRVPLSPKDRLRQQWRADAEQWTGSSEVNPLSRREIHQPGELVEAQPWMPYGQWIESSDTFTTRVVVQLPIDTPYDQVAFYATASLARKDRLVLQPPLQFVAKSWGQGNVPGWVKQQQESGRDSLIYRARVHENNAIDEYTRDARFVTVYWMFGTDGAKVATSIARKGEEDRVPTPAEQRELVNRYGLVDLVTGPYVRTLWDIKSQR</sequence>
<gene>
    <name evidence="2" type="ORF">SAMN02787144_1004371</name>
</gene>
<keyword evidence="1" id="KW-1133">Transmembrane helix</keyword>
<feature type="transmembrane region" description="Helical" evidence="1">
    <location>
        <begin position="64"/>
        <end position="84"/>
    </location>
</feature>
<feature type="transmembrane region" description="Helical" evidence="1">
    <location>
        <begin position="154"/>
        <end position="171"/>
    </location>
</feature>
<proteinExistence type="predicted"/>
<keyword evidence="1" id="KW-0472">Membrane</keyword>
<feature type="transmembrane region" description="Helical" evidence="1">
    <location>
        <begin position="91"/>
        <end position="110"/>
    </location>
</feature>
<protein>
    <submittedName>
        <fullName evidence="2">Uncharacterized protein</fullName>
    </submittedName>
</protein>